<dbReference type="Pfam" id="PF01969">
    <property type="entry name" value="Ni_insertion"/>
    <property type="match status" value="1"/>
</dbReference>
<dbReference type="PANTHER" id="PTHR36566">
    <property type="entry name" value="NICKEL INSERTION PROTEIN-RELATED"/>
    <property type="match status" value="1"/>
</dbReference>
<protein>
    <submittedName>
        <fullName evidence="2">LarC family nickel insertion protein</fullName>
    </submittedName>
</protein>
<dbReference type="PANTHER" id="PTHR36566:SF1">
    <property type="entry name" value="PYRIDINIUM-3,5-BISTHIOCARBOXYLIC ACID MONONUCLEOTIDE NICKEL INSERTION PROTEIN"/>
    <property type="match status" value="1"/>
</dbReference>
<evidence type="ECO:0000313" key="3">
    <source>
        <dbReference type="Proteomes" id="UP000323708"/>
    </source>
</evidence>
<proteinExistence type="predicted"/>
<dbReference type="AlphaFoldDB" id="A0A5B0WXT7"/>
<dbReference type="EMBL" id="VTUX01000004">
    <property type="protein sequence ID" value="KAA1191823.1"/>
    <property type="molecule type" value="Genomic_DNA"/>
</dbReference>
<dbReference type="InterPro" id="IPR002822">
    <property type="entry name" value="Ni_insertion"/>
</dbReference>
<dbReference type="Proteomes" id="UP000323708">
    <property type="component" value="Unassembled WGS sequence"/>
</dbReference>
<accession>A0A5B0WXT7</accession>
<evidence type="ECO:0000313" key="2">
    <source>
        <dbReference type="EMBL" id="KAA1191823.1"/>
    </source>
</evidence>
<comment type="caution">
    <text evidence="2">The sequence shown here is derived from an EMBL/GenBank/DDBJ whole genome shotgun (WGS) entry which is preliminary data.</text>
</comment>
<reference evidence="2 3" key="1">
    <citation type="submission" date="2019-09" db="EMBL/GenBank/DDBJ databases">
        <authorList>
            <person name="Chen X.-Y."/>
        </authorList>
    </citation>
    <scope>NUCLEOTIDE SEQUENCE [LARGE SCALE GENOMIC DNA]</scope>
    <source>
        <strain evidence="2 3">NY5</strain>
    </source>
</reference>
<keyword evidence="3" id="KW-1185">Reference proteome</keyword>
<keyword evidence="1" id="KW-0533">Nickel</keyword>
<sequence length="269" mass="28044">MASALPVPRCVFSTALEPPGSMRTVTDRALVIRTPSGLSGDMLVTGLARLAAVSADELEQLVVSIGLPALHRVLKIERCSVHGISGWRAQIALPPEHHHRSLADIGEIIGASAMTSAAKALALEAFTVLGRAESAIHDIPLEAVHFHEVGALDSILDTCLAAALLTRLAPRALYCSPLPLCDGVIRCDHGVLASPAPAVQEMLRDIPVYGIDSSGETVTPTAIAFLRAAGTVFGGWPQATIVDVARAYGGRILPGVPNGAMFFLVADAS</sequence>
<evidence type="ECO:0000256" key="1">
    <source>
        <dbReference type="ARBA" id="ARBA00022596"/>
    </source>
</evidence>
<organism evidence="2 3">
    <name type="scientific">Pseudohalioglobus sediminis</name>
    <dbReference type="NCBI Taxonomy" id="2606449"/>
    <lineage>
        <taxon>Bacteria</taxon>
        <taxon>Pseudomonadati</taxon>
        <taxon>Pseudomonadota</taxon>
        <taxon>Gammaproteobacteria</taxon>
        <taxon>Cellvibrionales</taxon>
        <taxon>Halieaceae</taxon>
        <taxon>Pseudohalioglobus</taxon>
    </lineage>
</organism>
<gene>
    <name evidence="2" type="ORF">F0M18_09820</name>
</gene>
<name>A0A5B0WXT7_9GAMM</name>